<dbReference type="Proteomes" id="UP000427906">
    <property type="component" value="Chromosome"/>
</dbReference>
<dbReference type="PANTHER" id="PTHR34180:SF1">
    <property type="entry name" value="BETA-ALANYL-DOPAMINE_CARCININE HYDROLASE"/>
    <property type="match status" value="1"/>
</dbReference>
<dbReference type="EMBL" id="AP021874">
    <property type="protein sequence ID" value="BBO71076.1"/>
    <property type="molecule type" value="Genomic_DNA"/>
</dbReference>
<protein>
    <submittedName>
        <fullName evidence="2">Acyl-CoA--6-aminopenicillanic acid acyl-transferase</fullName>
    </submittedName>
</protein>
<dbReference type="AlphaFoldDB" id="A0A5K7YPD5"/>
<dbReference type="RefSeq" id="WP_167527941.1">
    <property type="nucleotide sequence ID" value="NZ_AP021874.1"/>
</dbReference>
<dbReference type="InterPro" id="IPR047801">
    <property type="entry name" value="Peptidase_C45"/>
</dbReference>
<dbReference type="Pfam" id="PF03417">
    <property type="entry name" value="AAT"/>
    <property type="match status" value="1"/>
</dbReference>
<dbReference type="InterPro" id="IPR047794">
    <property type="entry name" value="C45_proenzyme-like"/>
</dbReference>
<dbReference type="Gene3D" id="1.10.10.2120">
    <property type="match status" value="1"/>
</dbReference>
<name>A0A5K7YPD5_9BACT</name>
<evidence type="ECO:0000313" key="2">
    <source>
        <dbReference type="EMBL" id="BBO71076.1"/>
    </source>
</evidence>
<feature type="domain" description="Peptidase C45 hydrolase" evidence="1">
    <location>
        <begin position="126"/>
        <end position="318"/>
    </location>
</feature>
<dbReference type="PANTHER" id="PTHR34180">
    <property type="entry name" value="PEPTIDASE C45"/>
    <property type="match status" value="1"/>
</dbReference>
<evidence type="ECO:0000259" key="1">
    <source>
        <dbReference type="Pfam" id="PF03417"/>
    </source>
</evidence>
<dbReference type="KEGG" id="dalk:DSCA_50060"/>
<sequence length="368" mass="40719">MTTGQLPFPLIVMEGPPRQRGITYGAACRDRIRATIDFYRFIFRAEGGLDWPRALDAAAGFAKPIESYDPDIMEEIRGIAQGARVDLNEILAINTRSELLFLLTSGAAPPKPCCTSIATIPWPETGGSMLMAQNWDWYRKTMDNCVLLLIRQPPRPTVFQLVEAGLIAKMGMNSEGIGLCTNALLTDGWRVGVPYHAVLRGILNARRAVDAIGAVTQTRRASAGNYLIGHGDWFAVDVEASPGHLNILYPEKGLLTHTNHFLAPNPANADLMPARWPDTIVRGARAGQLCAERDQGDDMIWIKRTLKDHFDHPASICTHPCGLVDPDAEWQTNASMIMAPDRRMMYLSQGPPCENDYHRIDVGALFDR</sequence>
<dbReference type="Gene3D" id="3.60.60.10">
    <property type="entry name" value="Penicillin V Acylase, Chain A"/>
    <property type="match status" value="1"/>
</dbReference>
<proteinExistence type="predicted"/>
<gene>
    <name evidence="2" type="ORF">DSCA_50060</name>
</gene>
<keyword evidence="2" id="KW-0808">Transferase</keyword>
<dbReference type="NCBIfam" id="NF040521">
    <property type="entry name" value="C45_proenzyme"/>
    <property type="match status" value="1"/>
</dbReference>
<accession>A0A5K7YPD5</accession>
<dbReference type="GO" id="GO:0016740">
    <property type="term" value="F:transferase activity"/>
    <property type="evidence" value="ECO:0007669"/>
    <property type="project" value="UniProtKB-KW"/>
</dbReference>
<organism evidence="2 3">
    <name type="scientific">Desulfosarcina alkanivorans</name>
    <dbReference type="NCBI Taxonomy" id="571177"/>
    <lineage>
        <taxon>Bacteria</taxon>
        <taxon>Pseudomonadati</taxon>
        <taxon>Thermodesulfobacteriota</taxon>
        <taxon>Desulfobacteria</taxon>
        <taxon>Desulfobacterales</taxon>
        <taxon>Desulfosarcinaceae</taxon>
        <taxon>Desulfosarcina</taxon>
    </lineage>
</organism>
<keyword evidence="3" id="KW-1185">Reference proteome</keyword>
<dbReference type="InterPro" id="IPR005079">
    <property type="entry name" value="Peptidase_C45_hydrolase"/>
</dbReference>
<evidence type="ECO:0000313" key="3">
    <source>
        <dbReference type="Proteomes" id="UP000427906"/>
    </source>
</evidence>
<reference evidence="2 3" key="1">
    <citation type="submission" date="2019-11" db="EMBL/GenBank/DDBJ databases">
        <title>Comparative genomics of hydrocarbon-degrading Desulfosarcina strains.</title>
        <authorList>
            <person name="Watanabe M."/>
            <person name="Kojima H."/>
            <person name="Fukui M."/>
        </authorList>
    </citation>
    <scope>NUCLEOTIDE SEQUENCE [LARGE SCALE GENOMIC DNA]</scope>
    <source>
        <strain evidence="2 3">PL12</strain>
    </source>
</reference>